<keyword evidence="5" id="KW-0175">Coiled coil</keyword>
<dbReference type="InterPro" id="IPR052379">
    <property type="entry name" value="Type_VII_TA_RNase"/>
</dbReference>
<dbReference type="Gene3D" id="1.20.120.580">
    <property type="entry name" value="bsu32300-like"/>
    <property type="match status" value="1"/>
</dbReference>
<dbReference type="Proteomes" id="UP000885738">
    <property type="component" value="Unassembled WGS sequence"/>
</dbReference>
<dbReference type="AlphaFoldDB" id="A0A7C1ZLQ4"/>
<dbReference type="NCBIfam" id="NF047751">
    <property type="entry name" value="HepT_toxin"/>
    <property type="match status" value="1"/>
</dbReference>
<evidence type="ECO:0000313" key="6">
    <source>
        <dbReference type="EMBL" id="HEC67705.1"/>
    </source>
</evidence>
<sequence length="142" mass="16741">MVLKERIIKERVKELKEVIENLKEISQLSQDEFVSSYKHYWLAERGLQLAAEILFDIGNHILAGYYKISAKDYEDILDKLKEVKVISPNLRNRLLGLGGFRNILVHEYLIIDRNKIYDELKTGLIDFEDFIKETISWLKKAK</sequence>
<proteinExistence type="inferred from homology"/>
<dbReference type="GO" id="GO:0110001">
    <property type="term" value="C:toxin-antitoxin complex"/>
    <property type="evidence" value="ECO:0007669"/>
    <property type="project" value="InterPro"/>
</dbReference>
<comment type="caution">
    <text evidence="6">The sequence shown here is derived from an EMBL/GenBank/DDBJ whole genome shotgun (WGS) entry which is preliminary data.</text>
</comment>
<reference evidence="6" key="1">
    <citation type="journal article" date="2020" name="mSystems">
        <title>Genome- and Community-Level Interaction Insights into Carbon Utilization and Element Cycling Functions of Hydrothermarchaeota in Hydrothermal Sediment.</title>
        <authorList>
            <person name="Zhou Z."/>
            <person name="Liu Y."/>
            <person name="Xu W."/>
            <person name="Pan J."/>
            <person name="Luo Z.H."/>
            <person name="Li M."/>
        </authorList>
    </citation>
    <scope>NUCLEOTIDE SEQUENCE [LARGE SCALE GENOMIC DNA]</scope>
    <source>
        <strain evidence="6">HyVt-389</strain>
    </source>
</reference>
<dbReference type="EMBL" id="DRIH01000086">
    <property type="protein sequence ID" value="HEC67705.1"/>
    <property type="molecule type" value="Genomic_DNA"/>
</dbReference>
<organism evidence="6">
    <name type="scientific">Desulfofervidus auxilii</name>
    <dbReference type="NCBI Taxonomy" id="1621989"/>
    <lineage>
        <taxon>Bacteria</taxon>
        <taxon>Pseudomonadati</taxon>
        <taxon>Thermodesulfobacteriota</taxon>
        <taxon>Candidatus Desulfofervidia</taxon>
        <taxon>Candidatus Desulfofervidales</taxon>
        <taxon>Candidatus Desulfofervidaceae</taxon>
        <taxon>Candidatus Desulfofervidus</taxon>
    </lineage>
</organism>
<protein>
    <submittedName>
        <fullName evidence="6">DUF86 domain-containing protein</fullName>
    </submittedName>
</protein>
<dbReference type="PANTHER" id="PTHR33397">
    <property type="entry name" value="UPF0331 PROTEIN YUTE"/>
    <property type="match status" value="1"/>
</dbReference>
<gene>
    <name evidence="6" type="ORF">ENI35_02670</name>
</gene>
<accession>A0A7C1ZLQ4</accession>
<name>A0A7C1ZLQ4_DESA2</name>
<dbReference type="GO" id="GO:0016787">
    <property type="term" value="F:hydrolase activity"/>
    <property type="evidence" value="ECO:0007669"/>
    <property type="project" value="UniProtKB-KW"/>
</dbReference>
<evidence type="ECO:0000256" key="5">
    <source>
        <dbReference type="SAM" id="Coils"/>
    </source>
</evidence>
<keyword evidence="3" id="KW-0378">Hydrolase</keyword>
<dbReference type="Pfam" id="PF01934">
    <property type="entry name" value="HepT-like"/>
    <property type="match status" value="1"/>
</dbReference>
<comment type="similarity">
    <text evidence="4">Belongs to the HepT RNase toxin family.</text>
</comment>
<dbReference type="GO" id="GO:0004540">
    <property type="term" value="F:RNA nuclease activity"/>
    <property type="evidence" value="ECO:0007669"/>
    <property type="project" value="InterPro"/>
</dbReference>
<dbReference type="InterPro" id="IPR037038">
    <property type="entry name" value="HepT-like_sf"/>
</dbReference>
<evidence type="ECO:0000256" key="1">
    <source>
        <dbReference type="ARBA" id="ARBA00022649"/>
    </source>
</evidence>
<feature type="coiled-coil region" evidence="5">
    <location>
        <begin position="5"/>
        <end position="32"/>
    </location>
</feature>
<keyword evidence="1" id="KW-1277">Toxin-antitoxin system</keyword>
<keyword evidence="2" id="KW-0540">Nuclease</keyword>
<dbReference type="InterPro" id="IPR008201">
    <property type="entry name" value="HepT-like"/>
</dbReference>
<dbReference type="PANTHER" id="PTHR33397:SF3">
    <property type="entry name" value="MRNA NUCLEASE HEPT"/>
    <property type="match status" value="1"/>
</dbReference>
<evidence type="ECO:0000256" key="2">
    <source>
        <dbReference type="ARBA" id="ARBA00022722"/>
    </source>
</evidence>
<evidence type="ECO:0000256" key="4">
    <source>
        <dbReference type="ARBA" id="ARBA00024207"/>
    </source>
</evidence>
<evidence type="ECO:0000256" key="3">
    <source>
        <dbReference type="ARBA" id="ARBA00022801"/>
    </source>
</evidence>